<dbReference type="InterPro" id="IPR050491">
    <property type="entry name" value="AmpC-like"/>
</dbReference>
<dbReference type="KEGG" id="nav:JQS30_08555"/>
<organism evidence="3 4">
    <name type="scientific">Natronoglycomyces albus</name>
    <dbReference type="NCBI Taxonomy" id="2811108"/>
    <lineage>
        <taxon>Bacteria</taxon>
        <taxon>Bacillati</taxon>
        <taxon>Actinomycetota</taxon>
        <taxon>Actinomycetes</taxon>
        <taxon>Glycomycetales</taxon>
        <taxon>Glycomycetaceae</taxon>
        <taxon>Natronoglycomyces</taxon>
    </lineage>
</organism>
<protein>
    <submittedName>
        <fullName evidence="3">Beta-lactamase family protein</fullName>
    </submittedName>
</protein>
<feature type="chain" id="PRO_5034161454" evidence="1">
    <location>
        <begin position="25"/>
        <end position="417"/>
    </location>
</feature>
<evidence type="ECO:0000313" key="4">
    <source>
        <dbReference type="Proteomes" id="UP000662939"/>
    </source>
</evidence>
<dbReference type="EMBL" id="CP070496">
    <property type="protein sequence ID" value="QSB03878.1"/>
    <property type="molecule type" value="Genomic_DNA"/>
</dbReference>
<dbReference type="Proteomes" id="UP000662939">
    <property type="component" value="Chromosome"/>
</dbReference>
<evidence type="ECO:0000256" key="1">
    <source>
        <dbReference type="SAM" id="SignalP"/>
    </source>
</evidence>
<name>A0A895XQP0_9ACTN</name>
<proteinExistence type="predicted"/>
<evidence type="ECO:0000313" key="3">
    <source>
        <dbReference type="EMBL" id="QSB03878.1"/>
    </source>
</evidence>
<keyword evidence="1" id="KW-0732">Signal</keyword>
<dbReference type="AlphaFoldDB" id="A0A895XQP0"/>
<dbReference type="Pfam" id="PF00144">
    <property type="entry name" value="Beta-lactamase"/>
    <property type="match status" value="1"/>
</dbReference>
<dbReference type="RefSeq" id="WP_213169876.1">
    <property type="nucleotide sequence ID" value="NZ_CP070496.1"/>
</dbReference>
<keyword evidence="4" id="KW-1185">Reference proteome</keyword>
<feature type="signal peptide" evidence="1">
    <location>
        <begin position="1"/>
        <end position="24"/>
    </location>
</feature>
<dbReference type="InterPro" id="IPR012338">
    <property type="entry name" value="Beta-lactam/transpept-like"/>
</dbReference>
<dbReference type="PANTHER" id="PTHR46825:SF7">
    <property type="entry name" value="D-ALANYL-D-ALANINE CARBOXYPEPTIDASE"/>
    <property type="match status" value="1"/>
</dbReference>
<dbReference type="InterPro" id="IPR001466">
    <property type="entry name" value="Beta-lactam-related"/>
</dbReference>
<evidence type="ECO:0000259" key="2">
    <source>
        <dbReference type="Pfam" id="PF00144"/>
    </source>
</evidence>
<dbReference type="SUPFAM" id="SSF56601">
    <property type="entry name" value="beta-lactamase/transpeptidase-like"/>
    <property type="match status" value="1"/>
</dbReference>
<reference evidence="3" key="1">
    <citation type="submission" date="2021-02" db="EMBL/GenBank/DDBJ databases">
        <title>Natronoglycomyces albus gen. nov., sp. nov, a haloalkaliphilic actinobacterium from a soda solonchak soil.</title>
        <authorList>
            <person name="Sorokin D.Y."/>
            <person name="Khijniak T.V."/>
            <person name="Zakharycheva A.P."/>
            <person name="Boueva O.V."/>
            <person name="Ariskina E.V."/>
            <person name="Hahnke R.L."/>
            <person name="Bunk B."/>
            <person name="Sproer C."/>
            <person name="Schumann P."/>
            <person name="Evtushenko L.I."/>
            <person name="Kublanov I.V."/>
        </authorList>
    </citation>
    <scope>NUCLEOTIDE SEQUENCE</scope>
    <source>
        <strain evidence="3">DSM 106290</strain>
    </source>
</reference>
<dbReference type="Gene3D" id="3.40.710.10">
    <property type="entry name" value="DD-peptidase/beta-lactamase superfamily"/>
    <property type="match status" value="1"/>
</dbReference>
<gene>
    <name evidence="3" type="ORF">JQS30_08555</name>
</gene>
<sequence length="417" mass="45514">MRKRTVLTAFLATSLLAVPVAAHALTPQDRLNSDYLDDALTELHDTGLDAVIAEVRLGDEIWAEALGSRDIHGLTDAEPTDRFRIASLTKSMVATIIMQLEAEGKLDLDDPVQNHLPDLLPYEDDITVRQLLQHTGGLGDYGAKIYSGLFETGDPQSLRDNMWTRYSPEQHVSLIAGDPLLFEPGDAWAYSNTGYSVLGLLIEHIEGEALEDVFDQRIFEPLGLEDSYLAKQNHFFIRGTSLDAKIIFNSEDDPYVDTTGLSFSQLWAAGGAVSNPGDVNAFYAALSDGTLVTEEQFAEMLDTVATSPERPEYEYGLGLSTVALSCPSLPDGVVYGHSGGGLGHVSYSLHSLDGEKQVTVAWNTDDGMAPLDGLEEAIYEMFIVSLCHEDVNNLDVEAMAAELAAEQPLLNQVHDHR</sequence>
<feature type="domain" description="Beta-lactamase-related" evidence="2">
    <location>
        <begin position="50"/>
        <end position="368"/>
    </location>
</feature>
<accession>A0A895XQP0</accession>
<dbReference type="PANTHER" id="PTHR46825">
    <property type="entry name" value="D-ALANYL-D-ALANINE-CARBOXYPEPTIDASE/ENDOPEPTIDASE AMPH"/>
    <property type="match status" value="1"/>
</dbReference>